<dbReference type="Proteomes" id="UP001341840">
    <property type="component" value="Unassembled WGS sequence"/>
</dbReference>
<protein>
    <submittedName>
        <fullName evidence="2">Uncharacterized protein</fullName>
    </submittedName>
</protein>
<keyword evidence="3" id="KW-1185">Reference proteome</keyword>
<organism evidence="2 3">
    <name type="scientific">Stylosanthes scabra</name>
    <dbReference type="NCBI Taxonomy" id="79078"/>
    <lineage>
        <taxon>Eukaryota</taxon>
        <taxon>Viridiplantae</taxon>
        <taxon>Streptophyta</taxon>
        <taxon>Embryophyta</taxon>
        <taxon>Tracheophyta</taxon>
        <taxon>Spermatophyta</taxon>
        <taxon>Magnoliopsida</taxon>
        <taxon>eudicotyledons</taxon>
        <taxon>Gunneridae</taxon>
        <taxon>Pentapetalae</taxon>
        <taxon>rosids</taxon>
        <taxon>fabids</taxon>
        <taxon>Fabales</taxon>
        <taxon>Fabaceae</taxon>
        <taxon>Papilionoideae</taxon>
        <taxon>50 kb inversion clade</taxon>
        <taxon>dalbergioids sensu lato</taxon>
        <taxon>Dalbergieae</taxon>
        <taxon>Pterocarpus clade</taxon>
        <taxon>Stylosanthes</taxon>
    </lineage>
</organism>
<feature type="region of interest" description="Disordered" evidence="1">
    <location>
        <begin position="1"/>
        <end position="20"/>
    </location>
</feature>
<feature type="non-terminal residue" evidence="2">
    <location>
        <position position="1"/>
    </location>
</feature>
<gene>
    <name evidence="2" type="ORF">PIB30_104931</name>
</gene>
<name>A0ABU6ZX64_9FABA</name>
<evidence type="ECO:0000256" key="1">
    <source>
        <dbReference type="SAM" id="MobiDB-lite"/>
    </source>
</evidence>
<sequence>SKRKLGKQKKRKIELQGKNRATVTQIEDSRLGVANPQVLFSLIHHPMPRSDARYLGVDEAARKMTLHQGLNA</sequence>
<evidence type="ECO:0000313" key="2">
    <source>
        <dbReference type="EMBL" id="MED6226554.1"/>
    </source>
</evidence>
<feature type="compositionally biased region" description="Basic residues" evidence="1">
    <location>
        <begin position="1"/>
        <end position="12"/>
    </location>
</feature>
<reference evidence="2 3" key="1">
    <citation type="journal article" date="2023" name="Plants (Basel)">
        <title>Bridging the Gap: Combining Genomics and Transcriptomics Approaches to Understand Stylosanthes scabra, an Orphan Legume from the Brazilian Caatinga.</title>
        <authorList>
            <person name="Ferreira-Neto J.R.C."/>
            <person name="da Silva M.D."/>
            <person name="Binneck E."/>
            <person name="de Melo N.F."/>
            <person name="da Silva R.H."/>
            <person name="de Melo A.L.T.M."/>
            <person name="Pandolfi V."/>
            <person name="Bustamante F.O."/>
            <person name="Brasileiro-Vidal A.C."/>
            <person name="Benko-Iseppon A.M."/>
        </authorList>
    </citation>
    <scope>NUCLEOTIDE SEQUENCE [LARGE SCALE GENOMIC DNA]</scope>
    <source>
        <tissue evidence="2">Leaves</tissue>
    </source>
</reference>
<evidence type="ECO:0000313" key="3">
    <source>
        <dbReference type="Proteomes" id="UP001341840"/>
    </source>
</evidence>
<accession>A0ABU6ZX64</accession>
<comment type="caution">
    <text evidence="2">The sequence shown here is derived from an EMBL/GenBank/DDBJ whole genome shotgun (WGS) entry which is preliminary data.</text>
</comment>
<proteinExistence type="predicted"/>
<dbReference type="EMBL" id="JASCZI010275589">
    <property type="protein sequence ID" value="MED6226554.1"/>
    <property type="molecule type" value="Genomic_DNA"/>
</dbReference>